<feature type="binding site" evidence="11">
    <location>
        <position position="24"/>
    </location>
    <ligand>
        <name>Zn(2+)</name>
        <dbReference type="ChEBI" id="CHEBI:29105"/>
    </ligand>
</feature>
<evidence type="ECO:0000256" key="2">
    <source>
        <dbReference type="ARBA" id="ARBA00022723"/>
    </source>
</evidence>
<dbReference type="NCBIfam" id="NF005974">
    <property type="entry name" value="PRK08061.1"/>
    <property type="match status" value="1"/>
</dbReference>
<dbReference type="AlphaFoldDB" id="F2LXS9"/>
<feature type="binding site" evidence="11">
    <location>
        <position position="40"/>
    </location>
    <ligand>
        <name>Zn(2+)</name>
        <dbReference type="ChEBI" id="CHEBI:29105"/>
    </ligand>
</feature>
<keyword evidence="5 11" id="KW-0694">RNA-binding</keyword>
<dbReference type="GO" id="GO:0005737">
    <property type="term" value="C:cytoplasm"/>
    <property type="evidence" value="ECO:0007669"/>
    <property type="project" value="UniProtKB-ARBA"/>
</dbReference>
<evidence type="ECO:0000256" key="8">
    <source>
        <dbReference type="ARBA" id="ARBA00035167"/>
    </source>
</evidence>
<dbReference type="Gene3D" id="4.10.830.10">
    <property type="entry name" value="30s Ribosomal Protein S14, Chain N"/>
    <property type="match status" value="1"/>
</dbReference>
<evidence type="ECO:0000256" key="5">
    <source>
        <dbReference type="ARBA" id="ARBA00022884"/>
    </source>
</evidence>
<dbReference type="GO" id="GO:0006412">
    <property type="term" value="P:translation"/>
    <property type="evidence" value="ECO:0007669"/>
    <property type="project" value="UniProtKB-UniRule"/>
</dbReference>
<evidence type="ECO:0000256" key="7">
    <source>
        <dbReference type="ARBA" id="ARBA00023274"/>
    </source>
</evidence>
<dbReference type="GO" id="GO:0019843">
    <property type="term" value="F:rRNA binding"/>
    <property type="evidence" value="ECO:0007669"/>
    <property type="project" value="UniProtKB-UniRule"/>
</dbReference>
<evidence type="ECO:0000256" key="3">
    <source>
        <dbReference type="ARBA" id="ARBA00022730"/>
    </source>
</evidence>
<comment type="subunit">
    <text evidence="9 11">Part of the 30S ribosomal subunit. Contacts proteins S3 and S10.</text>
</comment>
<accession>F2LXS9</accession>
<dbReference type="InterPro" id="IPR043140">
    <property type="entry name" value="Ribosomal_uS14_sf"/>
</dbReference>
<dbReference type="GO" id="GO:0008270">
    <property type="term" value="F:zinc ion binding"/>
    <property type="evidence" value="ECO:0007669"/>
    <property type="project" value="UniProtKB-UniRule"/>
</dbReference>
<comment type="function">
    <text evidence="1 11">Binds 16S rRNA, required for the assembly of 30S particles and may also be responsible for determining the conformation of the 16S rRNA at the A site.</text>
</comment>
<dbReference type="KEGG" id="hmr:Hipma_1364"/>
<dbReference type="eggNOG" id="COG0199">
    <property type="taxonomic scope" value="Bacteria"/>
</dbReference>
<keyword evidence="3 11" id="KW-0699">rRNA-binding</keyword>
<evidence type="ECO:0000256" key="1">
    <source>
        <dbReference type="ARBA" id="ARBA00003686"/>
    </source>
</evidence>
<dbReference type="PROSITE" id="PS00527">
    <property type="entry name" value="RIBOSOMAL_S14"/>
    <property type="match status" value="1"/>
</dbReference>
<feature type="binding site" evidence="11">
    <location>
        <position position="43"/>
    </location>
    <ligand>
        <name>Zn(2+)</name>
        <dbReference type="ChEBI" id="CHEBI:29105"/>
    </ligand>
</feature>
<protein>
    <recommendedName>
        <fullName evidence="8 11">Small ribosomal subunit protein uS14</fullName>
    </recommendedName>
</protein>
<evidence type="ECO:0000313" key="13">
    <source>
        <dbReference type="Proteomes" id="UP000008139"/>
    </source>
</evidence>
<name>F2LXS9_HIPMA</name>
<dbReference type="STRING" id="760142.Hipma_1364"/>
<reference evidence="13" key="2">
    <citation type="submission" date="2011-03" db="EMBL/GenBank/DDBJ databases">
        <title>The complete genome of Hippea maritima DSM 10411.</title>
        <authorList>
            <consortium name="US DOE Joint Genome Institute (JGI-PGF)"/>
            <person name="Lucas S."/>
            <person name="Copeland A."/>
            <person name="Lapidus A."/>
            <person name="Bruce D."/>
            <person name="Goodwin L."/>
            <person name="Pitluck S."/>
            <person name="Peters L."/>
            <person name="Kyrpides N."/>
            <person name="Mavromatis K."/>
            <person name="Pagani I."/>
            <person name="Ivanova N."/>
            <person name="Mikhailova N."/>
            <person name="Lu M."/>
            <person name="Detter J.C."/>
            <person name="Tapia R."/>
            <person name="Han C."/>
            <person name="Land M."/>
            <person name="Hauser L."/>
            <person name="Markowitz V."/>
            <person name="Cheng J.-F."/>
            <person name="Hugenholtz P."/>
            <person name="Woyke T."/>
            <person name="Wu D."/>
            <person name="Spring S."/>
            <person name="Schroeder M."/>
            <person name="Brambilla E."/>
            <person name="Klenk H.-P."/>
            <person name="Eisen J.A."/>
        </authorList>
    </citation>
    <scope>NUCLEOTIDE SEQUENCE [LARGE SCALE GENOMIC DNA]</scope>
    <source>
        <strain evidence="13">ATCC 700847 / DSM 10411 / MH2</strain>
    </source>
</reference>
<evidence type="ECO:0000256" key="11">
    <source>
        <dbReference type="HAMAP-Rule" id="MF_01364"/>
    </source>
</evidence>
<gene>
    <name evidence="11" type="primary">rpsZ</name>
    <name evidence="11" type="synonym">rpsN</name>
    <name evidence="12" type="ordered locus">Hipma_1364</name>
</gene>
<dbReference type="GO" id="GO:0015935">
    <property type="term" value="C:small ribosomal subunit"/>
    <property type="evidence" value="ECO:0007669"/>
    <property type="project" value="TreeGrafter"/>
</dbReference>
<keyword evidence="6 11" id="KW-0689">Ribosomal protein</keyword>
<dbReference type="HOGENOM" id="CLU_139869_3_0_7"/>
<dbReference type="HAMAP" id="MF_01364_B">
    <property type="entry name" value="Ribosomal_uS14_2_B"/>
    <property type="match status" value="1"/>
</dbReference>
<dbReference type="PANTHER" id="PTHR19836:SF19">
    <property type="entry name" value="SMALL RIBOSOMAL SUBUNIT PROTEIN US14M"/>
    <property type="match status" value="1"/>
</dbReference>
<dbReference type="InterPro" id="IPR018271">
    <property type="entry name" value="Ribosomal_uS14_CS"/>
</dbReference>
<dbReference type="FunFam" id="4.10.830.10:FF:000001">
    <property type="entry name" value="30S ribosomal protein S14 type Z"/>
    <property type="match status" value="1"/>
</dbReference>
<dbReference type="SUPFAM" id="SSF57716">
    <property type="entry name" value="Glucocorticoid receptor-like (DNA-binding domain)"/>
    <property type="match status" value="1"/>
</dbReference>
<organism evidence="12 13">
    <name type="scientific">Hippea maritima (strain ATCC 700847 / DSM 10411 / MH2)</name>
    <dbReference type="NCBI Taxonomy" id="760142"/>
    <lineage>
        <taxon>Bacteria</taxon>
        <taxon>Pseudomonadati</taxon>
        <taxon>Campylobacterota</taxon>
        <taxon>Desulfurellia</taxon>
        <taxon>Desulfurellales</taxon>
        <taxon>Hippeaceae</taxon>
        <taxon>Hippea</taxon>
    </lineage>
</organism>
<dbReference type="InterPro" id="IPR023053">
    <property type="entry name" value="Ribosomal_uS14_bact"/>
</dbReference>
<dbReference type="RefSeq" id="WP_013682352.1">
    <property type="nucleotide sequence ID" value="NC_015318.1"/>
</dbReference>
<dbReference type="InterPro" id="IPR001209">
    <property type="entry name" value="Ribosomal_uS14"/>
</dbReference>
<reference evidence="12 13" key="1">
    <citation type="journal article" date="2011" name="Stand. Genomic Sci.">
        <title>Complete genome sequence of the thermophilic sulfur-reducer Hippea maritima type strain (MH(2)).</title>
        <authorList>
            <person name="Huntemann M."/>
            <person name="Lu M."/>
            <person name="Nolan M."/>
            <person name="Lapidus A."/>
            <person name="Lucas S."/>
            <person name="Hammon N."/>
            <person name="Deshpande S."/>
            <person name="Cheng J.F."/>
            <person name="Tapia R."/>
            <person name="Han C."/>
            <person name="Goodwin L."/>
            <person name="Pitluck S."/>
            <person name="Liolios K."/>
            <person name="Pagani I."/>
            <person name="Ivanova N."/>
            <person name="Ovchinikova G."/>
            <person name="Pati A."/>
            <person name="Chen A."/>
            <person name="Palaniappan K."/>
            <person name="Land M."/>
            <person name="Hauser L."/>
            <person name="Jeffries C.D."/>
            <person name="Detter J.C."/>
            <person name="Brambilla E.M."/>
            <person name="Rohde M."/>
            <person name="Spring S."/>
            <person name="Goker M."/>
            <person name="Woyke T."/>
            <person name="Bristow J."/>
            <person name="Eisen J.A."/>
            <person name="Markowitz V."/>
            <person name="Hugenholtz P."/>
            <person name="Kyrpides N.C."/>
            <person name="Klenk H.P."/>
            <person name="Mavromatis K."/>
        </authorList>
    </citation>
    <scope>NUCLEOTIDE SEQUENCE [LARGE SCALE GENOMIC DNA]</scope>
    <source>
        <strain evidence="13">ATCC 700847 / DSM 10411 / MH2</strain>
    </source>
</reference>
<keyword evidence="2 11" id="KW-0479">Metal-binding</keyword>
<dbReference type="OrthoDB" id="9810484at2"/>
<dbReference type="EMBL" id="CP002606">
    <property type="protein sequence ID" value="AEA34320.1"/>
    <property type="molecule type" value="Genomic_DNA"/>
</dbReference>
<evidence type="ECO:0000256" key="9">
    <source>
        <dbReference type="ARBA" id="ARBA00047110"/>
    </source>
</evidence>
<keyword evidence="13" id="KW-1185">Reference proteome</keyword>
<dbReference type="GO" id="GO:0003735">
    <property type="term" value="F:structural constituent of ribosome"/>
    <property type="evidence" value="ECO:0007669"/>
    <property type="project" value="InterPro"/>
</dbReference>
<comment type="cofactor">
    <cofactor evidence="11">
        <name>Zn(2+)</name>
        <dbReference type="ChEBI" id="CHEBI:29105"/>
    </cofactor>
    <text evidence="11">Binds 1 zinc ion per subunit.</text>
</comment>
<evidence type="ECO:0000256" key="10">
    <source>
        <dbReference type="ARBA" id="ARBA00060857"/>
    </source>
</evidence>
<evidence type="ECO:0000256" key="4">
    <source>
        <dbReference type="ARBA" id="ARBA00022833"/>
    </source>
</evidence>
<proteinExistence type="inferred from homology"/>
<dbReference type="Pfam" id="PF00253">
    <property type="entry name" value="Ribosomal_S14"/>
    <property type="match status" value="1"/>
</dbReference>
<evidence type="ECO:0000256" key="6">
    <source>
        <dbReference type="ARBA" id="ARBA00022980"/>
    </source>
</evidence>
<comment type="similarity">
    <text evidence="10 11">Belongs to the universal ribosomal protein uS14 family. Zinc-binding uS14 subfamily.</text>
</comment>
<dbReference type="PANTHER" id="PTHR19836">
    <property type="entry name" value="30S RIBOSOMAL PROTEIN S14"/>
    <property type="match status" value="1"/>
</dbReference>
<feature type="binding site" evidence="11">
    <location>
        <position position="27"/>
    </location>
    <ligand>
        <name>Zn(2+)</name>
        <dbReference type="ChEBI" id="CHEBI:29105"/>
    </ligand>
</feature>
<evidence type="ECO:0000313" key="12">
    <source>
        <dbReference type="EMBL" id="AEA34320.1"/>
    </source>
</evidence>
<keyword evidence="7 11" id="KW-0687">Ribonucleoprotein</keyword>
<dbReference type="InParanoid" id="F2LXS9"/>
<sequence length="61" mass="6991">MARKAMIEKSKRPPKFKVRAHNRCQICGRPKGYIRKFGICRVCFRTLAGKGEIPGVKKASW</sequence>
<dbReference type="Proteomes" id="UP000008139">
    <property type="component" value="Chromosome"/>
</dbReference>
<keyword evidence="4 11" id="KW-0862">Zinc</keyword>